<reference evidence="2 3" key="1">
    <citation type="submission" date="2017-03" db="EMBL/GenBank/DDBJ databases">
        <title>Genome analysis of Rhizobial strains effectives or ineffectives for nitrogen fixation isolated from bean seeds.</title>
        <authorList>
            <person name="Peralta H."/>
            <person name="Aguilar-Vera A."/>
            <person name="Mora Y."/>
            <person name="Vargas-Lagunas C."/>
            <person name="Girard L."/>
            <person name="Mora J."/>
        </authorList>
    </citation>
    <scope>NUCLEOTIDE SEQUENCE [LARGE SCALE GENOMIC DNA]</scope>
    <source>
        <strain evidence="2 3">CCGM5</strain>
    </source>
</reference>
<accession>A0A3E1BXP4</accession>
<keyword evidence="1" id="KW-0472">Membrane</keyword>
<evidence type="ECO:0008006" key="4">
    <source>
        <dbReference type="Google" id="ProtNLM"/>
    </source>
</evidence>
<dbReference type="AlphaFoldDB" id="A0A3E1BXP4"/>
<name>A0A3E1BXP4_RHILT</name>
<sequence>MKHPQFIHGWRNFWRPPNSWAESLARRQLGEEPSKTHGRLEAIVRERQADMPPYWVSCGQVAAHVLVIGLVVWAVVHFVF</sequence>
<evidence type="ECO:0000256" key="1">
    <source>
        <dbReference type="SAM" id="Phobius"/>
    </source>
</evidence>
<feature type="transmembrane region" description="Helical" evidence="1">
    <location>
        <begin position="54"/>
        <end position="76"/>
    </location>
</feature>
<evidence type="ECO:0000313" key="3">
    <source>
        <dbReference type="Proteomes" id="UP000256748"/>
    </source>
</evidence>
<protein>
    <recommendedName>
        <fullName evidence="4">Transmembrane protein</fullName>
    </recommendedName>
</protein>
<evidence type="ECO:0000313" key="2">
    <source>
        <dbReference type="EMBL" id="RFB99936.1"/>
    </source>
</evidence>
<organism evidence="2 3">
    <name type="scientific">Rhizobium leguminosarum bv. trifolii</name>
    <dbReference type="NCBI Taxonomy" id="386"/>
    <lineage>
        <taxon>Bacteria</taxon>
        <taxon>Pseudomonadati</taxon>
        <taxon>Pseudomonadota</taxon>
        <taxon>Alphaproteobacteria</taxon>
        <taxon>Hyphomicrobiales</taxon>
        <taxon>Rhizobiaceae</taxon>
        <taxon>Rhizobium/Agrobacterium group</taxon>
        <taxon>Rhizobium</taxon>
    </lineage>
</organism>
<dbReference type="Proteomes" id="UP000256748">
    <property type="component" value="Unassembled WGS sequence"/>
</dbReference>
<gene>
    <name evidence="2" type="ORF">B5K10_05380</name>
</gene>
<dbReference type="EMBL" id="NAOO01000004">
    <property type="protein sequence ID" value="RFB99936.1"/>
    <property type="molecule type" value="Genomic_DNA"/>
</dbReference>
<proteinExistence type="predicted"/>
<keyword evidence="1" id="KW-1133">Transmembrane helix</keyword>
<comment type="caution">
    <text evidence="2">The sequence shown here is derived from an EMBL/GenBank/DDBJ whole genome shotgun (WGS) entry which is preliminary data.</text>
</comment>
<keyword evidence="1" id="KW-0812">Transmembrane</keyword>